<dbReference type="OrthoDB" id="1247025at2"/>
<gene>
    <name evidence="2" type="ORF">GOQ30_05855</name>
</gene>
<comment type="caution">
    <text evidence="2">The sequence shown here is derived from an EMBL/GenBank/DDBJ whole genome shotgun (WGS) entry which is preliminary data.</text>
</comment>
<dbReference type="EMBL" id="WQLW01000003">
    <property type="protein sequence ID" value="MVO08687.1"/>
    <property type="molecule type" value="Genomic_DNA"/>
</dbReference>
<keyword evidence="1" id="KW-0472">Membrane</keyword>
<evidence type="ECO:0000313" key="3">
    <source>
        <dbReference type="Proteomes" id="UP000431264"/>
    </source>
</evidence>
<proteinExistence type="predicted"/>
<evidence type="ECO:0000313" key="2">
    <source>
        <dbReference type="EMBL" id="MVO08687.1"/>
    </source>
</evidence>
<keyword evidence="3" id="KW-1185">Reference proteome</keyword>
<evidence type="ECO:0008006" key="4">
    <source>
        <dbReference type="Google" id="ProtNLM"/>
    </source>
</evidence>
<accession>A0A6I4ISA5</accession>
<sequence>MEPNKLDTKIREQLGSREIKPTDQAWDRLDAMLSLAEKKEPKKVFSLYKYIGIAASVLLFIALGFWLYQANINNSLEIPIQPKNNVVIEENNIDNEEIIDNNALEQHKQQDKIVQEKNMVVEVPLHKQVKKQMDNNRTINSNRIEVTTVAEVDAKNKIQETTAIKKTTNKYVTGEMMLAAVENRPLEKKETLNTEAQTKIRVNTSNLLTTVEKELDENHKETTLDKLSRNFKQVKSALANRNYEE</sequence>
<evidence type="ECO:0000256" key="1">
    <source>
        <dbReference type="SAM" id="Phobius"/>
    </source>
</evidence>
<reference evidence="3" key="1">
    <citation type="submission" date="2019-05" db="EMBL/GenBank/DDBJ databases">
        <title>Flavobacterium profundi sp. nov., isolated from a deep-sea seamount.</title>
        <authorList>
            <person name="Zhang D.-C."/>
        </authorList>
    </citation>
    <scope>NUCLEOTIDE SEQUENCE [LARGE SCALE GENOMIC DNA]</scope>
    <source>
        <strain evidence="3">TP390</strain>
    </source>
</reference>
<keyword evidence="1" id="KW-0812">Transmembrane</keyword>
<keyword evidence="1" id="KW-1133">Transmembrane helix</keyword>
<protein>
    <recommendedName>
        <fullName evidence="4">Anti-sigma factor</fullName>
    </recommendedName>
</protein>
<dbReference type="AlphaFoldDB" id="A0A6I4ISA5"/>
<name>A0A6I4ISA5_9FLAO</name>
<dbReference type="Proteomes" id="UP000431264">
    <property type="component" value="Unassembled WGS sequence"/>
</dbReference>
<dbReference type="RefSeq" id="WP_140997082.1">
    <property type="nucleotide sequence ID" value="NZ_VDCZ01000003.1"/>
</dbReference>
<organism evidence="2 3">
    <name type="scientific">Flavobacterium profundi</name>
    <dbReference type="NCBI Taxonomy" id="1774945"/>
    <lineage>
        <taxon>Bacteria</taxon>
        <taxon>Pseudomonadati</taxon>
        <taxon>Bacteroidota</taxon>
        <taxon>Flavobacteriia</taxon>
        <taxon>Flavobacteriales</taxon>
        <taxon>Flavobacteriaceae</taxon>
        <taxon>Flavobacterium</taxon>
    </lineage>
</organism>
<feature type="transmembrane region" description="Helical" evidence="1">
    <location>
        <begin position="47"/>
        <end position="68"/>
    </location>
</feature>